<organism evidence="2 3">
    <name type="scientific">Mucor plumbeus</name>
    <dbReference type="NCBI Taxonomy" id="97098"/>
    <lineage>
        <taxon>Eukaryota</taxon>
        <taxon>Fungi</taxon>
        <taxon>Fungi incertae sedis</taxon>
        <taxon>Mucoromycota</taxon>
        <taxon>Mucoromycotina</taxon>
        <taxon>Mucoromycetes</taxon>
        <taxon>Mucorales</taxon>
        <taxon>Mucorineae</taxon>
        <taxon>Mucoraceae</taxon>
        <taxon>Mucor</taxon>
    </lineage>
</organism>
<feature type="region of interest" description="Disordered" evidence="1">
    <location>
        <begin position="1"/>
        <end position="89"/>
    </location>
</feature>
<dbReference type="EMBL" id="JAEPRC010000079">
    <property type="protein sequence ID" value="KAG2210652.1"/>
    <property type="molecule type" value="Genomic_DNA"/>
</dbReference>
<name>A0A8H7V9M6_9FUNG</name>
<sequence length="89" mass="9950">MHFSDIFKHHDKTAPAKDGEEGSKSGEEGKKEHRHHEKREHQDLSQLPKGFANDAMRNSNKPDTLYGFDDPTARRLGPVPTTDPTNTGA</sequence>
<keyword evidence="3" id="KW-1185">Reference proteome</keyword>
<comment type="caution">
    <text evidence="2">The sequence shown here is derived from an EMBL/GenBank/DDBJ whole genome shotgun (WGS) entry which is preliminary data.</text>
</comment>
<evidence type="ECO:0000313" key="3">
    <source>
        <dbReference type="Proteomes" id="UP000650833"/>
    </source>
</evidence>
<dbReference type="Proteomes" id="UP000650833">
    <property type="component" value="Unassembled WGS sequence"/>
</dbReference>
<protein>
    <submittedName>
        <fullName evidence="2">Uncharacterized protein</fullName>
    </submittedName>
</protein>
<gene>
    <name evidence="2" type="ORF">INT46_011552</name>
</gene>
<dbReference type="OrthoDB" id="2245879at2759"/>
<evidence type="ECO:0000256" key="1">
    <source>
        <dbReference type="SAM" id="MobiDB-lite"/>
    </source>
</evidence>
<evidence type="ECO:0000313" key="2">
    <source>
        <dbReference type="EMBL" id="KAG2210652.1"/>
    </source>
</evidence>
<accession>A0A8H7V9M6</accession>
<reference evidence="2" key="1">
    <citation type="submission" date="2020-12" db="EMBL/GenBank/DDBJ databases">
        <title>Metabolic potential, ecology and presence of endohyphal bacteria is reflected in genomic diversity of Mucoromycotina.</title>
        <authorList>
            <person name="Muszewska A."/>
            <person name="Okrasinska A."/>
            <person name="Steczkiewicz K."/>
            <person name="Drgas O."/>
            <person name="Orlowska M."/>
            <person name="Perlinska-Lenart U."/>
            <person name="Aleksandrzak-Piekarczyk T."/>
            <person name="Szatraj K."/>
            <person name="Zielenkiewicz U."/>
            <person name="Pilsyk S."/>
            <person name="Malc E."/>
            <person name="Mieczkowski P."/>
            <person name="Kruszewska J.S."/>
            <person name="Biernat P."/>
            <person name="Pawlowska J."/>
        </authorList>
    </citation>
    <scope>NUCLEOTIDE SEQUENCE</scope>
    <source>
        <strain evidence="2">CBS 226.32</strain>
    </source>
</reference>
<dbReference type="AlphaFoldDB" id="A0A8H7V9M6"/>
<feature type="compositionally biased region" description="Basic and acidic residues" evidence="1">
    <location>
        <begin position="1"/>
        <end position="31"/>
    </location>
</feature>
<proteinExistence type="predicted"/>